<dbReference type="Gene3D" id="2.60.40.1880">
    <property type="entry name" value="Invasion associated locus B (IalB) protein"/>
    <property type="match status" value="1"/>
</dbReference>
<feature type="chain" id="PRO_5013295632" evidence="1">
    <location>
        <begin position="24"/>
        <end position="165"/>
    </location>
</feature>
<dbReference type="RefSeq" id="WP_078923398.1">
    <property type="nucleotide sequence ID" value="NZ_FUYB01000017.1"/>
</dbReference>
<sequence>MSLKFGSLIALAMVSLVVNNAYAAGAKPGQRFGDWGVKCEAAPDKSQICYVQQVLSEKNSKQPLMITVLGYGKGKPFPTAIFELPKGVDMKQGVQLKVDKNQAVAFKGKCDQQGCRAGFTLDNPMMQQISKGQRALLAYRPGPNKEPVILPISLKGLAPGLKAVK</sequence>
<protein>
    <submittedName>
        <fullName evidence="2">Invasion protein IalB, involved in pathogenesis</fullName>
    </submittedName>
</protein>
<name>A0A1T4XG32_9GAMM</name>
<accession>A0A1T4XG32</accession>
<dbReference type="InterPro" id="IPR038696">
    <property type="entry name" value="IalB_sf"/>
</dbReference>
<organism evidence="2 3">
    <name type="scientific">Thiothrix eikelboomii</name>
    <dbReference type="NCBI Taxonomy" id="92487"/>
    <lineage>
        <taxon>Bacteria</taxon>
        <taxon>Pseudomonadati</taxon>
        <taxon>Pseudomonadota</taxon>
        <taxon>Gammaproteobacteria</taxon>
        <taxon>Thiotrichales</taxon>
        <taxon>Thiotrichaceae</taxon>
        <taxon>Thiothrix</taxon>
    </lineage>
</organism>
<dbReference type="EMBL" id="FUYB01000017">
    <property type="protein sequence ID" value="SKA88480.1"/>
    <property type="molecule type" value="Genomic_DNA"/>
</dbReference>
<dbReference type="InterPro" id="IPR010642">
    <property type="entry name" value="Invasion_prot_B"/>
</dbReference>
<evidence type="ECO:0000256" key="1">
    <source>
        <dbReference type="SAM" id="SignalP"/>
    </source>
</evidence>
<dbReference type="STRING" id="92487.SAMN02745130_02943"/>
<reference evidence="2 3" key="1">
    <citation type="submission" date="2017-02" db="EMBL/GenBank/DDBJ databases">
        <authorList>
            <person name="Peterson S.W."/>
        </authorList>
    </citation>
    <scope>NUCLEOTIDE SEQUENCE [LARGE SCALE GENOMIC DNA]</scope>
    <source>
        <strain evidence="2 3">ATCC 49788</strain>
    </source>
</reference>
<proteinExistence type="predicted"/>
<dbReference type="Pfam" id="PF06776">
    <property type="entry name" value="IalB"/>
    <property type="match status" value="1"/>
</dbReference>
<feature type="signal peptide" evidence="1">
    <location>
        <begin position="1"/>
        <end position="23"/>
    </location>
</feature>
<keyword evidence="1" id="KW-0732">Signal</keyword>
<evidence type="ECO:0000313" key="3">
    <source>
        <dbReference type="Proteomes" id="UP000190460"/>
    </source>
</evidence>
<dbReference type="OrthoDB" id="7057139at2"/>
<keyword evidence="3" id="KW-1185">Reference proteome</keyword>
<evidence type="ECO:0000313" key="2">
    <source>
        <dbReference type="EMBL" id="SKA88480.1"/>
    </source>
</evidence>
<dbReference type="Proteomes" id="UP000190460">
    <property type="component" value="Unassembled WGS sequence"/>
</dbReference>
<gene>
    <name evidence="2" type="ORF">SAMN02745130_02943</name>
</gene>
<dbReference type="AlphaFoldDB" id="A0A1T4XG32"/>